<feature type="non-terminal residue" evidence="1">
    <location>
        <position position="1"/>
    </location>
</feature>
<sequence length="57" mass="6577">QLCLSQIQQILVELKKFWEKVDVILHGLKDKTFAGDELVDMEDMKDEFISSIENAGH</sequence>
<organism evidence="1 2">
    <name type="scientific">Cirrhinus mrigala</name>
    <name type="common">Mrigala</name>
    <dbReference type="NCBI Taxonomy" id="683832"/>
    <lineage>
        <taxon>Eukaryota</taxon>
        <taxon>Metazoa</taxon>
        <taxon>Chordata</taxon>
        <taxon>Craniata</taxon>
        <taxon>Vertebrata</taxon>
        <taxon>Euteleostomi</taxon>
        <taxon>Actinopterygii</taxon>
        <taxon>Neopterygii</taxon>
        <taxon>Teleostei</taxon>
        <taxon>Ostariophysi</taxon>
        <taxon>Cypriniformes</taxon>
        <taxon>Cyprinidae</taxon>
        <taxon>Labeoninae</taxon>
        <taxon>Labeonini</taxon>
        <taxon>Cirrhinus</taxon>
    </lineage>
</organism>
<comment type="caution">
    <text evidence="1">The sequence shown here is derived from an EMBL/GenBank/DDBJ whole genome shotgun (WGS) entry which is preliminary data.</text>
</comment>
<name>A0ABD0RAX2_CIRMR</name>
<dbReference type="AlphaFoldDB" id="A0ABD0RAX2"/>
<accession>A0ABD0RAX2</accession>
<evidence type="ECO:0000313" key="1">
    <source>
        <dbReference type="EMBL" id="KAL0195205.1"/>
    </source>
</evidence>
<dbReference type="Proteomes" id="UP001529510">
    <property type="component" value="Unassembled WGS sequence"/>
</dbReference>
<proteinExistence type="predicted"/>
<gene>
    <name evidence="1" type="ORF">M9458_008777</name>
</gene>
<dbReference type="EMBL" id="JAMKFB020000004">
    <property type="protein sequence ID" value="KAL0195205.1"/>
    <property type="molecule type" value="Genomic_DNA"/>
</dbReference>
<evidence type="ECO:0000313" key="2">
    <source>
        <dbReference type="Proteomes" id="UP001529510"/>
    </source>
</evidence>
<feature type="non-terminal residue" evidence="1">
    <location>
        <position position="57"/>
    </location>
</feature>
<keyword evidence="2" id="KW-1185">Reference proteome</keyword>
<reference evidence="1 2" key="1">
    <citation type="submission" date="2024-05" db="EMBL/GenBank/DDBJ databases">
        <title>Genome sequencing and assembly of Indian major carp, Cirrhinus mrigala (Hamilton, 1822).</title>
        <authorList>
            <person name="Mohindra V."/>
            <person name="Chowdhury L.M."/>
            <person name="Lal K."/>
            <person name="Jena J.K."/>
        </authorList>
    </citation>
    <scope>NUCLEOTIDE SEQUENCE [LARGE SCALE GENOMIC DNA]</scope>
    <source>
        <strain evidence="1">CM1030</strain>
        <tissue evidence="1">Blood</tissue>
    </source>
</reference>
<protein>
    <submittedName>
        <fullName evidence="1">Uncharacterized protein</fullName>
    </submittedName>
</protein>